<name>A0A2S1QZB6_9FLAO</name>
<dbReference type="OrthoDB" id="9811562at2"/>
<dbReference type="InterPro" id="IPR000537">
    <property type="entry name" value="UbiA_prenyltransferase"/>
</dbReference>
<keyword evidence="3 5" id="KW-1133">Transmembrane helix</keyword>
<dbReference type="AlphaFoldDB" id="A0A2S1QZB6"/>
<dbReference type="RefSeq" id="WP_108778459.1">
    <property type="nucleotide sequence ID" value="NZ_CP029186.1"/>
</dbReference>
<dbReference type="GO" id="GO:0016765">
    <property type="term" value="F:transferase activity, transferring alkyl or aryl (other than methyl) groups"/>
    <property type="evidence" value="ECO:0007669"/>
    <property type="project" value="InterPro"/>
</dbReference>
<comment type="subcellular location">
    <subcellularLocation>
        <location evidence="1">Membrane</location>
        <topology evidence="1">Multi-pass membrane protein</topology>
    </subcellularLocation>
</comment>
<accession>A0A2S1QZB6</accession>
<reference evidence="6 7" key="1">
    <citation type="submission" date="2018-04" db="EMBL/GenBank/DDBJ databases">
        <title>Genome sequencing of Flavobacterium sp. HYN0059.</title>
        <authorList>
            <person name="Yi H."/>
            <person name="Baek C."/>
        </authorList>
    </citation>
    <scope>NUCLEOTIDE SEQUENCE [LARGE SCALE GENOMIC DNA]</scope>
    <source>
        <strain evidence="6 7">HYN0059</strain>
    </source>
</reference>
<dbReference type="EMBL" id="CP029186">
    <property type="protein sequence ID" value="AWH85757.1"/>
    <property type="molecule type" value="Genomic_DNA"/>
</dbReference>
<dbReference type="Proteomes" id="UP000244929">
    <property type="component" value="Chromosome"/>
</dbReference>
<dbReference type="GO" id="GO:0016020">
    <property type="term" value="C:membrane"/>
    <property type="evidence" value="ECO:0007669"/>
    <property type="project" value="UniProtKB-SubCell"/>
</dbReference>
<keyword evidence="7" id="KW-1185">Reference proteome</keyword>
<keyword evidence="2 5" id="KW-0812">Transmembrane</keyword>
<organism evidence="6 7">
    <name type="scientific">Flavobacterium album</name>
    <dbReference type="NCBI Taxonomy" id="2175091"/>
    <lineage>
        <taxon>Bacteria</taxon>
        <taxon>Pseudomonadati</taxon>
        <taxon>Bacteroidota</taxon>
        <taxon>Flavobacteriia</taxon>
        <taxon>Flavobacteriales</taxon>
        <taxon>Flavobacteriaceae</taxon>
        <taxon>Flavobacterium</taxon>
    </lineage>
</organism>
<dbReference type="KEGG" id="falb:HYN59_11840"/>
<feature type="transmembrane region" description="Helical" evidence="5">
    <location>
        <begin position="102"/>
        <end position="119"/>
    </location>
</feature>
<gene>
    <name evidence="6" type="ORF">HYN59_11840</name>
</gene>
<feature type="transmembrane region" description="Helical" evidence="5">
    <location>
        <begin position="131"/>
        <end position="153"/>
    </location>
</feature>
<feature type="transmembrane region" description="Helical" evidence="5">
    <location>
        <begin position="273"/>
        <end position="293"/>
    </location>
</feature>
<evidence type="ECO:0000256" key="4">
    <source>
        <dbReference type="ARBA" id="ARBA00023136"/>
    </source>
</evidence>
<evidence type="ECO:0000256" key="1">
    <source>
        <dbReference type="ARBA" id="ARBA00004141"/>
    </source>
</evidence>
<evidence type="ECO:0000256" key="5">
    <source>
        <dbReference type="SAM" id="Phobius"/>
    </source>
</evidence>
<feature type="transmembrane region" description="Helical" evidence="5">
    <location>
        <begin position="212"/>
        <end position="231"/>
    </location>
</feature>
<evidence type="ECO:0000313" key="7">
    <source>
        <dbReference type="Proteomes" id="UP000244929"/>
    </source>
</evidence>
<feature type="transmembrane region" description="Helical" evidence="5">
    <location>
        <begin position="7"/>
        <end position="27"/>
    </location>
</feature>
<evidence type="ECO:0000313" key="6">
    <source>
        <dbReference type="EMBL" id="AWH85757.1"/>
    </source>
</evidence>
<dbReference type="Pfam" id="PF01040">
    <property type="entry name" value="UbiA"/>
    <property type="match status" value="1"/>
</dbReference>
<sequence>MKILKLINLPDLLLLAFAMLVFYFGFLDRQQAIMPALNGWQYAILTLSCVLIAAGGFLMNNVAGIGRPDTGLTEAQGYNLYIALTLIGVGLGYYIANFVGKPMFVGIFGVAAATIYIYATSLKQTLLISNIIVALSIALPVVAIGIFNLYPILTPDNQPILATLFSLLLDYAIFTFTVSLLLTFVNDLANTDSDYNSGITTLPIVMGKDRTIKAVCGFTIVPLAMLAYYGNTYIIDLLWALGYGLLFIVGPMIYFIIKMWSAKTQKDFKHLEVVLKLVLLFTAISMAVITFNIKYNAQG</sequence>
<evidence type="ECO:0000256" key="2">
    <source>
        <dbReference type="ARBA" id="ARBA00022692"/>
    </source>
</evidence>
<feature type="transmembrane region" description="Helical" evidence="5">
    <location>
        <begin position="237"/>
        <end position="261"/>
    </location>
</feature>
<feature type="transmembrane region" description="Helical" evidence="5">
    <location>
        <begin position="39"/>
        <end position="58"/>
    </location>
</feature>
<evidence type="ECO:0000256" key="3">
    <source>
        <dbReference type="ARBA" id="ARBA00022989"/>
    </source>
</evidence>
<keyword evidence="4 5" id="KW-0472">Membrane</keyword>
<feature type="transmembrane region" description="Helical" evidence="5">
    <location>
        <begin position="78"/>
        <end position="96"/>
    </location>
</feature>
<protein>
    <submittedName>
        <fullName evidence="6">Prenyltransferase</fullName>
    </submittedName>
</protein>
<feature type="transmembrane region" description="Helical" evidence="5">
    <location>
        <begin position="159"/>
        <end position="185"/>
    </location>
</feature>
<proteinExistence type="predicted"/>
<keyword evidence="6" id="KW-0808">Transferase</keyword>